<evidence type="ECO:0000313" key="24">
    <source>
        <dbReference type="Proteomes" id="UP000261580"/>
    </source>
</evidence>
<evidence type="ECO:0000256" key="10">
    <source>
        <dbReference type="ARBA" id="ARBA00023016"/>
    </source>
</evidence>
<evidence type="ECO:0000256" key="6">
    <source>
        <dbReference type="ARBA" id="ARBA00022475"/>
    </source>
</evidence>
<evidence type="ECO:0000256" key="13">
    <source>
        <dbReference type="ARBA" id="ARBA00023136"/>
    </source>
</evidence>
<evidence type="ECO:0000256" key="19">
    <source>
        <dbReference type="ARBA" id="ARBA00034103"/>
    </source>
</evidence>
<dbReference type="STRING" id="32507.ENSNBRP00000009188"/>
<dbReference type="InterPro" id="IPR009533">
    <property type="entry name" value="FAM107"/>
</dbReference>
<dbReference type="GO" id="GO:0005886">
    <property type="term" value="C:plasma membrane"/>
    <property type="evidence" value="ECO:0007669"/>
    <property type="project" value="UniProtKB-SubCell"/>
</dbReference>
<dbReference type="GO" id="GO:0005925">
    <property type="term" value="C:focal adhesion"/>
    <property type="evidence" value="ECO:0007669"/>
    <property type="project" value="UniProtKB-SubCell"/>
</dbReference>
<dbReference type="Bgee" id="ENSNBRG00000007180">
    <property type="expression patterns" value="Expressed in brain and 3 other cell types or tissues"/>
</dbReference>
<evidence type="ECO:0000256" key="1">
    <source>
        <dbReference type="ARBA" id="ARBA00004123"/>
    </source>
</evidence>
<dbReference type="GO" id="GO:0005634">
    <property type="term" value="C:nucleus"/>
    <property type="evidence" value="ECO:0007669"/>
    <property type="project" value="UniProtKB-SubCell"/>
</dbReference>
<dbReference type="GO" id="GO:0001725">
    <property type="term" value="C:stress fiber"/>
    <property type="evidence" value="ECO:0007669"/>
    <property type="project" value="UniProtKB-SubCell"/>
</dbReference>
<evidence type="ECO:0000256" key="11">
    <source>
        <dbReference type="ARBA" id="ARBA00023018"/>
    </source>
</evidence>
<evidence type="ECO:0000256" key="3">
    <source>
        <dbReference type="ARBA" id="ARBA00004246"/>
    </source>
</evidence>
<evidence type="ECO:0000256" key="16">
    <source>
        <dbReference type="ARBA" id="ARBA00023242"/>
    </source>
</evidence>
<dbReference type="AlphaFoldDB" id="A0A3Q4GQG6"/>
<evidence type="ECO:0000256" key="12">
    <source>
        <dbReference type="ARBA" id="ARBA00023054"/>
    </source>
</evidence>
<keyword evidence="24" id="KW-1185">Reference proteome</keyword>
<dbReference type="GO" id="GO:0045202">
    <property type="term" value="C:synapse"/>
    <property type="evidence" value="ECO:0007669"/>
    <property type="project" value="UniProtKB-SubCell"/>
</dbReference>
<comment type="function">
    <text evidence="21">Stress-inducible actin-binding protein that plays a role in synaptic and cognitive functions by modulating actin filamentous (F-actin) dynamics. Mediates polymerization of globular actin to F-actin. Also binds to, stabilizes and bundles F-actin. Involved in synaptic function by regulating neurite outgrowth in an actin-dependent manner and for the acquisition of hippocampus-dependent cognitive function, such as learning and long-term memory. Plays a role in the actin and microtubule cytoskeleton organization; negatively regulates focal adhesion (FA) assembly promoting malignant glial cell migration in an actin-, microtubule- and MAP1A-dependent manner. Also involved in neuroblastoma G1/S phase cell cycle progression and cell proliferation inhibition by stimulating ubiquitination of NF-kappa-B subunit RELA and NF-kappa-B degradation in a COMMD1- and actin-dependent manner. May play a role in tumor development.</text>
</comment>
<dbReference type="Proteomes" id="UP000261580">
    <property type="component" value="Unassembled WGS sequence"/>
</dbReference>
<dbReference type="Pfam" id="PF06625">
    <property type="entry name" value="DUF1151"/>
    <property type="match status" value="1"/>
</dbReference>
<evidence type="ECO:0000256" key="15">
    <source>
        <dbReference type="ARBA" id="ARBA00023212"/>
    </source>
</evidence>
<dbReference type="GO" id="GO:0030041">
    <property type="term" value="P:actin filament polymerization"/>
    <property type="evidence" value="ECO:0007669"/>
    <property type="project" value="TreeGrafter"/>
</dbReference>
<reference evidence="23" key="1">
    <citation type="submission" date="2025-08" db="UniProtKB">
        <authorList>
            <consortium name="Ensembl"/>
        </authorList>
    </citation>
    <scope>IDENTIFICATION</scope>
</reference>
<keyword evidence="8" id="KW-0341">Growth regulation</keyword>
<sequence length="73" mass="8777">MKPELQRVLESRRRDQLIKQRKEEDEARRKVSPLEAELLKRHKKLEECGQRKGRLLKTMTHVSHVMQSCDQLN</sequence>
<evidence type="ECO:0000256" key="21">
    <source>
        <dbReference type="ARBA" id="ARBA00045129"/>
    </source>
</evidence>
<dbReference type="Ensembl" id="ENSNBRT00000009451.1">
    <property type="protein sequence ID" value="ENSNBRP00000009188.1"/>
    <property type="gene ID" value="ENSNBRG00000007180.1"/>
</dbReference>
<keyword evidence="17" id="KW-0966">Cell projection</keyword>
<protein>
    <recommendedName>
        <fullName evidence="20">Actin-associated protein FAM107A</fullName>
    </recommendedName>
</protein>
<dbReference type="PANTHER" id="PTHR16768">
    <property type="entry name" value="DOWN REGULATED IN RENAL CARCINOMA 1/TU3A"/>
    <property type="match status" value="1"/>
</dbReference>
<dbReference type="GO" id="GO:0043005">
    <property type="term" value="C:neuron projection"/>
    <property type="evidence" value="ECO:0007669"/>
    <property type="project" value="TreeGrafter"/>
</dbReference>
<dbReference type="GO" id="GO:0032956">
    <property type="term" value="P:regulation of actin cytoskeleton organization"/>
    <property type="evidence" value="ECO:0007669"/>
    <property type="project" value="TreeGrafter"/>
</dbReference>
<keyword evidence="16" id="KW-0539">Nucleus</keyword>
<comment type="subcellular location">
    <subcellularLocation>
        <location evidence="3">Cell junction</location>
        <location evidence="3">Focal adhesion</location>
    </subcellularLocation>
    <subcellularLocation>
        <location evidence="2">Cell membrane</location>
    </subcellularLocation>
    <subcellularLocation>
        <location evidence="4">Cell projection</location>
    </subcellularLocation>
    <subcellularLocation>
        <location evidence="5">Cytoplasm</location>
        <location evidence="5">Cytoskeleton</location>
        <location evidence="5">Stress fiber</location>
    </subcellularLocation>
    <subcellularLocation>
        <location evidence="1">Nucleus</location>
    </subcellularLocation>
    <subcellularLocation>
        <location evidence="19">Synapse</location>
    </subcellularLocation>
</comment>
<feature type="region of interest" description="Disordered" evidence="22">
    <location>
        <begin position="1"/>
        <end position="30"/>
    </location>
</feature>
<name>A0A3Q4GQG6_NEOBR</name>
<evidence type="ECO:0000256" key="20">
    <source>
        <dbReference type="ARBA" id="ARBA00040095"/>
    </source>
</evidence>
<dbReference type="PANTHER" id="PTHR16768:SF3">
    <property type="entry name" value="ACTIN-ASSOCIATED PROTEIN FAM107A"/>
    <property type="match status" value="1"/>
</dbReference>
<proteinExistence type="predicted"/>
<evidence type="ECO:0000313" key="23">
    <source>
        <dbReference type="Ensembl" id="ENSNBRP00000009188.1"/>
    </source>
</evidence>
<evidence type="ECO:0000256" key="8">
    <source>
        <dbReference type="ARBA" id="ARBA00022604"/>
    </source>
</evidence>
<keyword evidence="7" id="KW-0963">Cytoplasm</keyword>
<evidence type="ECO:0000256" key="18">
    <source>
        <dbReference type="ARBA" id="ARBA00023306"/>
    </source>
</evidence>
<keyword evidence="9" id="KW-0965">Cell junction</keyword>
<evidence type="ECO:0000256" key="5">
    <source>
        <dbReference type="ARBA" id="ARBA00004529"/>
    </source>
</evidence>
<dbReference type="GeneTree" id="ENSGT00940000181121"/>
<evidence type="ECO:0000256" key="22">
    <source>
        <dbReference type="SAM" id="MobiDB-lite"/>
    </source>
</evidence>
<feature type="compositionally biased region" description="Basic and acidic residues" evidence="22">
    <location>
        <begin position="1"/>
        <end position="29"/>
    </location>
</feature>
<evidence type="ECO:0000256" key="14">
    <source>
        <dbReference type="ARBA" id="ARBA00023203"/>
    </source>
</evidence>
<accession>A0A3Q4GQG6</accession>
<evidence type="ECO:0000256" key="17">
    <source>
        <dbReference type="ARBA" id="ARBA00023273"/>
    </source>
</evidence>
<organism evidence="23 24">
    <name type="scientific">Neolamprologus brichardi</name>
    <name type="common">Fairy cichlid</name>
    <name type="synonym">Lamprologus brichardi</name>
    <dbReference type="NCBI Taxonomy" id="32507"/>
    <lineage>
        <taxon>Eukaryota</taxon>
        <taxon>Metazoa</taxon>
        <taxon>Chordata</taxon>
        <taxon>Craniata</taxon>
        <taxon>Vertebrata</taxon>
        <taxon>Euteleostomi</taxon>
        <taxon>Actinopterygii</taxon>
        <taxon>Neopterygii</taxon>
        <taxon>Teleostei</taxon>
        <taxon>Neoteleostei</taxon>
        <taxon>Acanthomorphata</taxon>
        <taxon>Ovalentaria</taxon>
        <taxon>Cichlomorphae</taxon>
        <taxon>Cichliformes</taxon>
        <taxon>Cichlidae</taxon>
        <taxon>African cichlids</taxon>
        <taxon>Pseudocrenilabrinae</taxon>
        <taxon>Lamprologini</taxon>
        <taxon>Neolamprologus</taxon>
    </lineage>
</organism>
<keyword evidence="12" id="KW-0175">Coiled coil</keyword>
<keyword evidence="15" id="KW-0206">Cytoskeleton</keyword>
<evidence type="ECO:0000256" key="7">
    <source>
        <dbReference type="ARBA" id="ARBA00022490"/>
    </source>
</evidence>
<evidence type="ECO:0000256" key="2">
    <source>
        <dbReference type="ARBA" id="ARBA00004236"/>
    </source>
</evidence>
<dbReference type="GO" id="GO:0003779">
    <property type="term" value="F:actin binding"/>
    <property type="evidence" value="ECO:0007669"/>
    <property type="project" value="UniProtKB-KW"/>
</dbReference>
<keyword evidence="6" id="KW-1003">Cell membrane</keyword>
<evidence type="ECO:0000256" key="9">
    <source>
        <dbReference type="ARBA" id="ARBA00022949"/>
    </source>
</evidence>
<evidence type="ECO:0000256" key="4">
    <source>
        <dbReference type="ARBA" id="ARBA00004316"/>
    </source>
</evidence>
<keyword evidence="11" id="KW-0770">Synapse</keyword>
<dbReference type="GO" id="GO:0051017">
    <property type="term" value="P:actin filament bundle assembly"/>
    <property type="evidence" value="ECO:0007669"/>
    <property type="project" value="TreeGrafter"/>
</dbReference>
<keyword evidence="10" id="KW-0346">Stress response</keyword>
<keyword evidence="13" id="KW-0472">Membrane</keyword>
<keyword evidence="14" id="KW-0009">Actin-binding</keyword>
<reference evidence="23" key="2">
    <citation type="submission" date="2025-09" db="UniProtKB">
        <authorList>
            <consortium name="Ensembl"/>
        </authorList>
    </citation>
    <scope>IDENTIFICATION</scope>
</reference>
<keyword evidence="18" id="KW-0131">Cell cycle</keyword>